<proteinExistence type="predicted"/>
<dbReference type="OrthoDB" id="3004870at2759"/>
<sequence>MPVTPAWDANVLSTLTFHPDSTFLADEVAVIATVTSEAANEYSPLTYQCYWFAKTIFNIIVEMQVGKYTKRPEKDNKHMGKHGSIRIVGGDASNIFMSGAMACKSLIQPYHARWEKWLNEVKAMKEKKEEPLIIAEQAKRDAQRGAEEERKTRLDAQQELASLQKEFDDYKQNLHISGLSSSQSNAL</sequence>
<evidence type="ECO:0000256" key="1">
    <source>
        <dbReference type="SAM" id="Coils"/>
    </source>
</evidence>
<name>A0A9P8AW41_9AGAR</name>
<dbReference type="AlphaFoldDB" id="A0A9P8AW41"/>
<evidence type="ECO:0000313" key="3">
    <source>
        <dbReference type="Proteomes" id="UP000812287"/>
    </source>
</evidence>
<reference evidence="2" key="1">
    <citation type="submission" date="2020-11" db="EMBL/GenBank/DDBJ databases">
        <title>Adaptations for nitrogen fixation in a non-lichenized fungal sporocarp promotes dispersal by wood-feeding termites.</title>
        <authorList>
            <consortium name="DOE Joint Genome Institute"/>
            <person name="Koch R.A."/>
            <person name="Yoon G."/>
            <person name="Arayal U."/>
            <person name="Lail K."/>
            <person name="Amirebrahimi M."/>
            <person name="Labutti K."/>
            <person name="Lipzen A."/>
            <person name="Riley R."/>
            <person name="Barry K."/>
            <person name="Henrissat B."/>
            <person name="Grigoriev I.V."/>
            <person name="Herr J.R."/>
            <person name="Aime M.C."/>
        </authorList>
    </citation>
    <scope>NUCLEOTIDE SEQUENCE</scope>
    <source>
        <strain evidence="2">MCA 3950</strain>
    </source>
</reference>
<keyword evidence="1" id="KW-0175">Coiled coil</keyword>
<dbReference type="Proteomes" id="UP000812287">
    <property type="component" value="Unassembled WGS sequence"/>
</dbReference>
<gene>
    <name evidence="2" type="ORF">BT62DRAFT_916687</name>
</gene>
<feature type="coiled-coil region" evidence="1">
    <location>
        <begin position="146"/>
        <end position="173"/>
    </location>
</feature>
<comment type="caution">
    <text evidence="2">The sequence shown here is derived from an EMBL/GenBank/DDBJ whole genome shotgun (WGS) entry which is preliminary data.</text>
</comment>
<dbReference type="RefSeq" id="XP_043043683.1">
    <property type="nucleotide sequence ID" value="XM_043184009.1"/>
</dbReference>
<accession>A0A9P8AW41</accession>
<protein>
    <submittedName>
        <fullName evidence="2">Uncharacterized protein</fullName>
    </submittedName>
</protein>
<dbReference type="GeneID" id="66106306"/>
<dbReference type="EMBL" id="MU250526">
    <property type="protein sequence ID" value="KAG7450183.1"/>
    <property type="molecule type" value="Genomic_DNA"/>
</dbReference>
<evidence type="ECO:0000313" key="2">
    <source>
        <dbReference type="EMBL" id="KAG7450183.1"/>
    </source>
</evidence>
<organism evidence="2 3">
    <name type="scientific">Guyanagaster necrorhizus</name>
    <dbReference type="NCBI Taxonomy" id="856835"/>
    <lineage>
        <taxon>Eukaryota</taxon>
        <taxon>Fungi</taxon>
        <taxon>Dikarya</taxon>
        <taxon>Basidiomycota</taxon>
        <taxon>Agaricomycotina</taxon>
        <taxon>Agaricomycetes</taxon>
        <taxon>Agaricomycetidae</taxon>
        <taxon>Agaricales</taxon>
        <taxon>Marasmiineae</taxon>
        <taxon>Physalacriaceae</taxon>
        <taxon>Guyanagaster</taxon>
    </lineage>
</organism>
<keyword evidence="3" id="KW-1185">Reference proteome</keyword>